<feature type="transmembrane region" description="Helical" evidence="2">
    <location>
        <begin position="132"/>
        <end position="153"/>
    </location>
</feature>
<keyword evidence="2" id="KW-0812">Transmembrane</keyword>
<evidence type="ECO:0000313" key="4">
    <source>
        <dbReference type="Proteomes" id="UP000704712"/>
    </source>
</evidence>
<evidence type="ECO:0000313" key="3">
    <source>
        <dbReference type="EMBL" id="KAF4130977.1"/>
    </source>
</evidence>
<dbReference type="EMBL" id="JAACNO010002770">
    <property type="protein sequence ID" value="KAF4130977.1"/>
    <property type="molecule type" value="Genomic_DNA"/>
</dbReference>
<feature type="compositionally biased region" description="Basic and acidic residues" evidence="1">
    <location>
        <begin position="172"/>
        <end position="184"/>
    </location>
</feature>
<protein>
    <submittedName>
        <fullName evidence="3">Uncharacterized protein</fullName>
    </submittedName>
</protein>
<sequence>MTSAVAFAVDVLVSEDALQLHLRLESKRAADTSNDNWQHVRDEFVTLKDVNIVSQLSRVQYAYRLSLRPTSNSQQAAAFPFYLEAPVLPSSPSFSDEGDMCPPDIGTFSVAADQLQCPVEEQVLDSTSASQLAAMFGGTLAAALLVYSLLPYVRSRNRTRQHSRSRTQSQTSEDRLSWSSDQHEVTTPTTPNGASRRMWGSLGNDGIEPAGAYRAEVRETKRQTGANGSAVSGSGSELLLAQLPDFNDERGWRDFFDSQIYHNEAQEEQRVAKKTFSSNKNRGEIMPREPISTIHSKLRRSKTTPIPTTPRIARYRSIRDRIDRAAMEAAMDEAQTFNEFWQM</sequence>
<dbReference type="Proteomes" id="UP000704712">
    <property type="component" value="Unassembled WGS sequence"/>
</dbReference>
<feature type="region of interest" description="Disordered" evidence="1">
    <location>
        <begin position="157"/>
        <end position="198"/>
    </location>
</feature>
<name>A0A8S9TVG3_PHYIN</name>
<evidence type="ECO:0000256" key="2">
    <source>
        <dbReference type="SAM" id="Phobius"/>
    </source>
</evidence>
<keyword evidence="2" id="KW-0472">Membrane</keyword>
<dbReference type="AlphaFoldDB" id="A0A8S9TVG3"/>
<organism evidence="3 4">
    <name type="scientific">Phytophthora infestans</name>
    <name type="common">Potato late blight agent</name>
    <name type="synonym">Botrytis infestans</name>
    <dbReference type="NCBI Taxonomy" id="4787"/>
    <lineage>
        <taxon>Eukaryota</taxon>
        <taxon>Sar</taxon>
        <taxon>Stramenopiles</taxon>
        <taxon>Oomycota</taxon>
        <taxon>Peronosporomycetes</taxon>
        <taxon>Peronosporales</taxon>
        <taxon>Peronosporaceae</taxon>
        <taxon>Phytophthora</taxon>
    </lineage>
</organism>
<proteinExistence type="predicted"/>
<comment type="caution">
    <text evidence="3">The sequence shown here is derived from an EMBL/GenBank/DDBJ whole genome shotgun (WGS) entry which is preliminary data.</text>
</comment>
<accession>A0A8S9TVG3</accession>
<reference evidence="3" key="1">
    <citation type="submission" date="2020-03" db="EMBL/GenBank/DDBJ databases">
        <title>Hybrid Assembly of Korean Phytophthora infestans isolates.</title>
        <authorList>
            <person name="Prokchorchik M."/>
            <person name="Lee Y."/>
            <person name="Seo J."/>
            <person name="Cho J.-H."/>
            <person name="Park Y.-E."/>
            <person name="Jang D.-C."/>
            <person name="Im J.-S."/>
            <person name="Choi J.-G."/>
            <person name="Park H.-J."/>
            <person name="Lee G.-B."/>
            <person name="Lee Y.-G."/>
            <person name="Hong S.-Y."/>
            <person name="Cho K."/>
            <person name="Sohn K.H."/>
        </authorList>
    </citation>
    <scope>NUCLEOTIDE SEQUENCE</scope>
    <source>
        <strain evidence="3">KR_2_A2</strain>
    </source>
</reference>
<keyword evidence="2" id="KW-1133">Transmembrane helix</keyword>
<gene>
    <name evidence="3" type="ORF">GN958_ATG19827</name>
</gene>
<evidence type="ECO:0000256" key="1">
    <source>
        <dbReference type="SAM" id="MobiDB-lite"/>
    </source>
</evidence>